<dbReference type="OrthoDB" id="9802264at2"/>
<comment type="similarity">
    <text evidence="1">Belongs to the ABC transporter superfamily.</text>
</comment>
<dbReference type="InterPro" id="IPR050319">
    <property type="entry name" value="ABC_transp_ATP-bind"/>
</dbReference>
<dbReference type="GO" id="GO:0055085">
    <property type="term" value="P:transmembrane transport"/>
    <property type="evidence" value="ECO:0007669"/>
    <property type="project" value="UniProtKB-ARBA"/>
</dbReference>
<evidence type="ECO:0000259" key="5">
    <source>
        <dbReference type="PROSITE" id="PS50893"/>
    </source>
</evidence>
<evidence type="ECO:0000256" key="3">
    <source>
        <dbReference type="ARBA" id="ARBA00022741"/>
    </source>
</evidence>
<dbReference type="Gene3D" id="3.40.50.300">
    <property type="entry name" value="P-loop containing nucleotide triphosphate hydrolases"/>
    <property type="match status" value="1"/>
</dbReference>
<dbReference type="InterPro" id="IPR003593">
    <property type="entry name" value="AAA+_ATPase"/>
</dbReference>
<dbReference type="AlphaFoldDB" id="A0A556PNL4"/>
<reference evidence="6 7" key="1">
    <citation type="submission" date="2019-07" db="EMBL/GenBank/DDBJ databases">
        <title>Allobacillus sp. nov. SKP isolated from shrimp paste of Euphausiacea.</title>
        <authorList>
            <person name="Kanchanasin P."/>
            <person name="Tanasupawat S."/>
            <person name="Shi W."/>
            <person name="Wu L."/>
            <person name="Ma J."/>
        </authorList>
    </citation>
    <scope>NUCLEOTIDE SEQUENCE [LARGE SCALE GENOMIC DNA]</scope>
    <source>
        <strain evidence="6 7">SKP4-8</strain>
    </source>
</reference>
<dbReference type="Pfam" id="PF08352">
    <property type="entry name" value="oligo_HPY"/>
    <property type="match status" value="1"/>
</dbReference>
<sequence length="345" mass="38718">MATTETITNAEVKKEQRDAKENILEVKNLKTYYPIKGGFFRRTVGHVKAVDDISFNIKKGETFGLVGESGCGKSTAGRTLLRLLKPTDGEIIFDGENITNLVGNKLRKKRQDFQMVFQDPYASLNPMQNVGEIVAEPIRNYHKGKSKKEIEEEVRNLLNRVGLPQDAYDKYAHEFSGGQRQRIGIARALALNPKFIIADEPVSALDVSVQSQVLNLLMDLQDDFDLTYLFIAHDLSVVKHMSDRIGVMYLGNLVELADNESIYNEPLHPYTQALISAIPHPDPKMKKERIVLEGDVPSPSNPPSGCPFHTRCPMAKEECSEIRPTLKEVKTGHHVACILYDEDVN</sequence>
<dbReference type="PROSITE" id="PS00211">
    <property type="entry name" value="ABC_TRANSPORTER_1"/>
    <property type="match status" value="1"/>
</dbReference>
<protein>
    <submittedName>
        <fullName evidence="6">Dipeptide ABC transporter ATP-binding protein</fullName>
    </submittedName>
</protein>
<dbReference type="PANTHER" id="PTHR43776:SF8">
    <property type="entry name" value="ABC TRANSPORTER, ATP-BINDING PROTEIN"/>
    <property type="match status" value="1"/>
</dbReference>
<keyword evidence="3" id="KW-0547">Nucleotide-binding</keyword>
<comment type="caution">
    <text evidence="6">The sequence shown here is derived from an EMBL/GenBank/DDBJ whole genome shotgun (WGS) entry which is preliminary data.</text>
</comment>
<keyword evidence="7" id="KW-1185">Reference proteome</keyword>
<dbReference type="GO" id="GO:0015833">
    <property type="term" value="P:peptide transport"/>
    <property type="evidence" value="ECO:0007669"/>
    <property type="project" value="InterPro"/>
</dbReference>
<evidence type="ECO:0000313" key="7">
    <source>
        <dbReference type="Proteomes" id="UP000316425"/>
    </source>
</evidence>
<organism evidence="6 7">
    <name type="scientific">Allobacillus salarius</name>
    <dbReference type="NCBI Taxonomy" id="1955272"/>
    <lineage>
        <taxon>Bacteria</taxon>
        <taxon>Bacillati</taxon>
        <taxon>Bacillota</taxon>
        <taxon>Bacilli</taxon>
        <taxon>Bacillales</taxon>
        <taxon>Bacillaceae</taxon>
        <taxon>Allobacillus</taxon>
    </lineage>
</organism>
<dbReference type="InterPro" id="IPR017871">
    <property type="entry name" value="ABC_transporter-like_CS"/>
</dbReference>
<dbReference type="Proteomes" id="UP000316425">
    <property type="component" value="Unassembled WGS sequence"/>
</dbReference>
<dbReference type="GO" id="GO:0005524">
    <property type="term" value="F:ATP binding"/>
    <property type="evidence" value="ECO:0007669"/>
    <property type="project" value="UniProtKB-KW"/>
</dbReference>
<gene>
    <name evidence="6" type="ORF">FPQ13_05300</name>
</gene>
<dbReference type="EMBL" id="VMHE01000006">
    <property type="protein sequence ID" value="TSJ65985.1"/>
    <property type="molecule type" value="Genomic_DNA"/>
</dbReference>
<dbReference type="FunFam" id="3.40.50.300:FF:000016">
    <property type="entry name" value="Oligopeptide ABC transporter ATP-binding component"/>
    <property type="match status" value="1"/>
</dbReference>
<evidence type="ECO:0000313" key="6">
    <source>
        <dbReference type="EMBL" id="TSJ65985.1"/>
    </source>
</evidence>
<keyword evidence="2" id="KW-0813">Transport</keyword>
<dbReference type="PANTHER" id="PTHR43776">
    <property type="entry name" value="TRANSPORT ATP-BINDING PROTEIN"/>
    <property type="match status" value="1"/>
</dbReference>
<name>A0A556PNL4_9BACI</name>
<dbReference type="GO" id="GO:0016887">
    <property type="term" value="F:ATP hydrolysis activity"/>
    <property type="evidence" value="ECO:0007669"/>
    <property type="project" value="InterPro"/>
</dbReference>
<dbReference type="InterPro" id="IPR027417">
    <property type="entry name" value="P-loop_NTPase"/>
</dbReference>
<dbReference type="InterPro" id="IPR013563">
    <property type="entry name" value="Oligopep_ABC_C"/>
</dbReference>
<dbReference type="SUPFAM" id="SSF52540">
    <property type="entry name" value="P-loop containing nucleoside triphosphate hydrolases"/>
    <property type="match status" value="1"/>
</dbReference>
<dbReference type="SMART" id="SM00382">
    <property type="entry name" value="AAA"/>
    <property type="match status" value="1"/>
</dbReference>
<dbReference type="NCBIfam" id="TIGR01727">
    <property type="entry name" value="oligo_HPY"/>
    <property type="match status" value="1"/>
</dbReference>
<proteinExistence type="inferred from homology"/>
<keyword evidence="4 6" id="KW-0067">ATP-binding</keyword>
<evidence type="ECO:0000256" key="2">
    <source>
        <dbReference type="ARBA" id="ARBA00022448"/>
    </source>
</evidence>
<dbReference type="RefSeq" id="WP_144088287.1">
    <property type="nucleotide sequence ID" value="NZ_VMHE01000006.1"/>
</dbReference>
<dbReference type="NCBIfam" id="NF008453">
    <property type="entry name" value="PRK11308.1"/>
    <property type="match status" value="1"/>
</dbReference>
<dbReference type="Pfam" id="PF00005">
    <property type="entry name" value="ABC_tran"/>
    <property type="match status" value="1"/>
</dbReference>
<accession>A0A556PNL4</accession>
<evidence type="ECO:0000256" key="4">
    <source>
        <dbReference type="ARBA" id="ARBA00022840"/>
    </source>
</evidence>
<evidence type="ECO:0000256" key="1">
    <source>
        <dbReference type="ARBA" id="ARBA00005417"/>
    </source>
</evidence>
<dbReference type="CDD" id="cd03257">
    <property type="entry name" value="ABC_NikE_OppD_transporters"/>
    <property type="match status" value="1"/>
</dbReference>
<dbReference type="PROSITE" id="PS50893">
    <property type="entry name" value="ABC_TRANSPORTER_2"/>
    <property type="match status" value="1"/>
</dbReference>
<feature type="domain" description="ABC transporter" evidence="5">
    <location>
        <begin position="24"/>
        <end position="275"/>
    </location>
</feature>
<dbReference type="InterPro" id="IPR003439">
    <property type="entry name" value="ABC_transporter-like_ATP-bd"/>
</dbReference>